<sequence length="93" mass="9918">MDASRCLALRFCGHLGPGNKFKTVLAGPKDAPMSDCISGFPGKLPPSGRKVAVSGHNFHGLPSLNDAHHSPGFGCKVPLSRVVSYRRVNLCFK</sequence>
<comment type="caution">
    <text evidence="1">The sequence shown here is derived from an EMBL/GenBank/DDBJ whole genome shotgun (WGS) entry which is preliminary data.</text>
</comment>
<evidence type="ECO:0000313" key="2">
    <source>
        <dbReference type="Proteomes" id="UP001066276"/>
    </source>
</evidence>
<organism evidence="1 2">
    <name type="scientific">Pleurodeles waltl</name>
    <name type="common">Iberian ribbed newt</name>
    <dbReference type="NCBI Taxonomy" id="8319"/>
    <lineage>
        <taxon>Eukaryota</taxon>
        <taxon>Metazoa</taxon>
        <taxon>Chordata</taxon>
        <taxon>Craniata</taxon>
        <taxon>Vertebrata</taxon>
        <taxon>Euteleostomi</taxon>
        <taxon>Amphibia</taxon>
        <taxon>Batrachia</taxon>
        <taxon>Caudata</taxon>
        <taxon>Salamandroidea</taxon>
        <taxon>Salamandridae</taxon>
        <taxon>Pleurodelinae</taxon>
        <taxon>Pleurodeles</taxon>
    </lineage>
</organism>
<name>A0AAV7MVL7_PLEWA</name>
<reference evidence="1" key="1">
    <citation type="journal article" date="2022" name="bioRxiv">
        <title>Sequencing and chromosome-scale assembly of the giantPleurodeles waltlgenome.</title>
        <authorList>
            <person name="Brown T."/>
            <person name="Elewa A."/>
            <person name="Iarovenko S."/>
            <person name="Subramanian E."/>
            <person name="Araus A.J."/>
            <person name="Petzold A."/>
            <person name="Susuki M."/>
            <person name="Suzuki K.-i.T."/>
            <person name="Hayashi T."/>
            <person name="Toyoda A."/>
            <person name="Oliveira C."/>
            <person name="Osipova E."/>
            <person name="Leigh N.D."/>
            <person name="Simon A."/>
            <person name="Yun M.H."/>
        </authorList>
    </citation>
    <scope>NUCLEOTIDE SEQUENCE</scope>
    <source>
        <strain evidence="1">20211129_DDA</strain>
        <tissue evidence="1">Liver</tissue>
    </source>
</reference>
<dbReference type="Proteomes" id="UP001066276">
    <property type="component" value="Chromosome 9"/>
</dbReference>
<proteinExistence type="predicted"/>
<protein>
    <submittedName>
        <fullName evidence="1">Uncharacterized protein</fullName>
    </submittedName>
</protein>
<keyword evidence="2" id="KW-1185">Reference proteome</keyword>
<accession>A0AAV7MVL7</accession>
<dbReference type="AlphaFoldDB" id="A0AAV7MVL7"/>
<dbReference type="EMBL" id="JANPWB010000013">
    <property type="protein sequence ID" value="KAJ1107287.1"/>
    <property type="molecule type" value="Genomic_DNA"/>
</dbReference>
<gene>
    <name evidence="1" type="ORF">NDU88_004679</name>
</gene>
<evidence type="ECO:0000313" key="1">
    <source>
        <dbReference type="EMBL" id="KAJ1107287.1"/>
    </source>
</evidence>